<dbReference type="AlphaFoldDB" id="A0A498C5H2"/>
<dbReference type="SMART" id="SM00994">
    <property type="entry name" value="zf-C4_ClpX"/>
    <property type="match status" value="1"/>
</dbReference>
<protein>
    <submittedName>
        <fullName evidence="8">ATP-dependent Clp protease ATP-binding subunit ClpX</fullName>
    </submittedName>
</protein>
<dbReference type="Gene3D" id="6.20.220.10">
    <property type="entry name" value="ClpX chaperone, C4-type zinc finger domain"/>
    <property type="match status" value="1"/>
</dbReference>
<dbReference type="SUPFAM" id="SSF52540">
    <property type="entry name" value="P-loop containing nucleoside triphosphate hydrolases"/>
    <property type="match status" value="1"/>
</dbReference>
<name>A0A498C5H2_9GAMM</name>
<dbReference type="Pfam" id="PF10431">
    <property type="entry name" value="ClpB_D2-small"/>
    <property type="match status" value="1"/>
</dbReference>
<comment type="similarity">
    <text evidence="6">Belongs to the ClpX chaperone family.</text>
</comment>
<sequence>MAEHEPKNNAWDKHEHGAAHCSFCGRSEEQTGPLIAGAEAWICEDCVAESKALLDEEVQGSLTDLLASLPKPRQLHAHLDDYVIGQQDAKRRLAVAVYNHYKRLVWRGARRAGDIAKSNILMVGPTGSGKTLLLETLARRLDVPFVTVDASTLTAAGYAGADVSDIIGRLLEAAGGDPAAARRGIVFIDEVDKVACRAPGGGRSGLDFSGEGVQQALLKLLEGRVVDLPRKGRAGGVTSVDTRDVLFICGGAFEGLSAQMARERASGGVGFGVRLAETVAVPEVPDADDLVRYGLLPELVGRLPVVTRLEALAEAELLEVVTRPRNALVRQYQALFAQDGCELHFTPDALEALVRRAVGRGTGARGLRGELERVLLEPMFEVPAQGDVEAVVVTADAVAGEPVRYCRRPQLRQVG</sequence>
<dbReference type="Pfam" id="PF06689">
    <property type="entry name" value="zf-C4_ClpX"/>
    <property type="match status" value="1"/>
</dbReference>
<dbReference type="SMART" id="SM01086">
    <property type="entry name" value="ClpB_D2-small"/>
    <property type="match status" value="1"/>
</dbReference>
<dbReference type="PANTHER" id="PTHR48102:SF7">
    <property type="entry name" value="ATP-DEPENDENT CLP PROTEASE ATP-BINDING SUBUNIT CLPX-LIKE, MITOCHONDRIAL"/>
    <property type="match status" value="1"/>
</dbReference>
<evidence type="ECO:0000259" key="7">
    <source>
        <dbReference type="PROSITE" id="PS51902"/>
    </source>
</evidence>
<dbReference type="NCBIfam" id="NF003745">
    <property type="entry name" value="PRK05342.1"/>
    <property type="match status" value="1"/>
</dbReference>
<feature type="binding site" evidence="6">
    <location>
        <position position="46"/>
    </location>
    <ligand>
        <name>Zn(2+)</name>
        <dbReference type="ChEBI" id="CHEBI:29105"/>
    </ligand>
</feature>
<dbReference type="PROSITE" id="PS51902">
    <property type="entry name" value="CLPX_ZB"/>
    <property type="match status" value="1"/>
</dbReference>
<dbReference type="GO" id="GO:0016887">
    <property type="term" value="F:ATP hydrolysis activity"/>
    <property type="evidence" value="ECO:0007669"/>
    <property type="project" value="InterPro"/>
</dbReference>
<evidence type="ECO:0000256" key="5">
    <source>
        <dbReference type="ARBA" id="ARBA00023186"/>
    </source>
</evidence>
<evidence type="ECO:0000256" key="3">
    <source>
        <dbReference type="ARBA" id="ARBA00022833"/>
    </source>
</evidence>
<dbReference type="Gene3D" id="1.10.8.60">
    <property type="match status" value="1"/>
</dbReference>
<dbReference type="PANTHER" id="PTHR48102">
    <property type="entry name" value="ATP-DEPENDENT CLP PROTEASE ATP-BINDING SUBUNIT CLPX-LIKE, MITOCHONDRIAL-RELATED"/>
    <property type="match status" value="1"/>
</dbReference>
<keyword evidence="2" id="KW-0547">Nucleotide-binding</keyword>
<evidence type="ECO:0000313" key="9">
    <source>
        <dbReference type="Proteomes" id="UP000275461"/>
    </source>
</evidence>
<evidence type="ECO:0000313" key="8">
    <source>
        <dbReference type="EMBL" id="RLK51484.1"/>
    </source>
</evidence>
<keyword evidence="4 8" id="KW-0067">ATP-binding</keyword>
<proteinExistence type="inferred from homology"/>
<reference evidence="8 9" key="1">
    <citation type="submission" date="2018-10" db="EMBL/GenBank/DDBJ databases">
        <title>Genomic Encyclopedia of Type Strains, Phase IV (KMG-IV): sequencing the most valuable type-strain genomes for metagenomic binning, comparative biology and taxonomic classification.</title>
        <authorList>
            <person name="Goeker M."/>
        </authorList>
    </citation>
    <scope>NUCLEOTIDE SEQUENCE [LARGE SCALE GENOMIC DNA]</scope>
    <source>
        <strain evidence="8 9">DSM 12769</strain>
    </source>
</reference>
<evidence type="ECO:0000256" key="1">
    <source>
        <dbReference type="ARBA" id="ARBA00022723"/>
    </source>
</evidence>
<dbReference type="InterPro" id="IPR027417">
    <property type="entry name" value="P-loop_NTPase"/>
</dbReference>
<dbReference type="GO" id="GO:0005524">
    <property type="term" value="F:ATP binding"/>
    <property type="evidence" value="ECO:0007669"/>
    <property type="project" value="UniProtKB-KW"/>
</dbReference>
<dbReference type="GO" id="GO:0046983">
    <property type="term" value="F:protein dimerization activity"/>
    <property type="evidence" value="ECO:0007669"/>
    <property type="project" value="UniProtKB-UniRule"/>
</dbReference>
<dbReference type="GO" id="GO:0008270">
    <property type="term" value="F:zinc ion binding"/>
    <property type="evidence" value="ECO:0007669"/>
    <property type="project" value="UniProtKB-UniRule"/>
</dbReference>
<evidence type="ECO:0000256" key="2">
    <source>
        <dbReference type="ARBA" id="ARBA00022741"/>
    </source>
</evidence>
<feature type="binding site" evidence="6">
    <location>
        <position position="43"/>
    </location>
    <ligand>
        <name>Zn(2+)</name>
        <dbReference type="ChEBI" id="CHEBI:29105"/>
    </ligand>
</feature>
<dbReference type="OrthoDB" id="9819240at2"/>
<keyword evidence="3 6" id="KW-0862">Zinc</keyword>
<evidence type="ECO:0000256" key="4">
    <source>
        <dbReference type="ARBA" id="ARBA00022840"/>
    </source>
</evidence>
<dbReference type="Pfam" id="PF07724">
    <property type="entry name" value="AAA_2"/>
    <property type="match status" value="1"/>
</dbReference>
<feature type="binding site" evidence="6">
    <location>
        <position position="21"/>
    </location>
    <ligand>
        <name>Zn(2+)</name>
        <dbReference type="ChEBI" id="CHEBI:29105"/>
    </ligand>
</feature>
<dbReference type="SMART" id="SM00382">
    <property type="entry name" value="AAA"/>
    <property type="match status" value="1"/>
</dbReference>
<feature type="binding site" evidence="6">
    <location>
        <position position="24"/>
    </location>
    <ligand>
        <name>Zn(2+)</name>
        <dbReference type="ChEBI" id="CHEBI:29105"/>
    </ligand>
</feature>
<feature type="domain" description="ClpX-type ZB" evidence="7">
    <location>
        <begin position="7"/>
        <end position="62"/>
    </location>
</feature>
<comment type="caution">
    <text evidence="8">The sequence shown here is derived from an EMBL/GenBank/DDBJ whole genome shotgun (WGS) entry which is preliminary data.</text>
</comment>
<dbReference type="Proteomes" id="UP000275461">
    <property type="component" value="Unassembled WGS sequence"/>
</dbReference>
<dbReference type="InterPro" id="IPR059188">
    <property type="entry name" value="Znf_CLPX-like"/>
</dbReference>
<dbReference type="InterPro" id="IPR003593">
    <property type="entry name" value="AAA+_ATPase"/>
</dbReference>
<dbReference type="SUPFAM" id="SSF57716">
    <property type="entry name" value="Glucocorticoid receptor-like (DNA-binding domain)"/>
    <property type="match status" value="1"/>
</dbReference>
<dbReference type="InterPro" id="IPR004487">
    <property type="entry name" value="Clp_protease_ATP-bd_su_ClpX"/>
</dbReference>
<dbReference type="InterPro" id="IPR019489">
    <property type="entry name" value="Clp_ATPase_C"/>
</dbReference>
<dbReference type="GO" id="GO:0008233">
    <property type="term" value="F:peptidase activity"/>
    <property type="evidence" value="ECO:0007669"/>
    <property type="project" value="UniProtKB-KW"/>
</dbReference>
<keyword evidence="5 6" id="KW-0143">Chaperone</keyword>
<keyword evidence="8" id="KW-0645">Protease</keyword>
<evidence type="ECO:0000256" key="6">
    <source>
        <dbReference type="PROSITE-ProRule" id="PRU01250"/>
    </source>
</evidence>
<gene>
    <name evidence="8" type="ORF">DFR31_1426</name>
</gene>
<keyword evidence="8" id="KW-0378">Hydrolase</keyword>
<dbReference type="FunFam" id="1.10.8.60:FF:000002">
    <property type="entry name" value="ATP-dependent Clp protease ATP-binding subunit ClpX"/>
    <property type="match status" value="1"/>
</dbReference>
<dbReference type="GO" id="GO:0140662">
    <property type="term" value="F:ATP-dependent protein folding chaperone"/>
    <property type="evidence" value="ECO:0007669"/>
    <property type="project" value="InterPro"/>
</dbReference>
<accession>A0A498C5H2</accession>
<dbReference type="RefSeq" id="WP_121441894.1">
    <property type="nucleotide sequence ID" value="NZ_RCDA01000001.1"/>
</dbReference>
<dbReference type="NCBIfam" id="TIGR00382">
    <property type="entry name" value="clpX"/>
    <property type="match status" value="1"/>
</dbReference>
<keyword evidence="9" id="KW-1185">Reference proteome</keyword>
<dbReference type="InterPro" id="IPR038366">
    <property type="entry name" value="Znf_CppX_C4_sf"/>
</dbReference>
<dbReference type="Gene3D" id="3.40.50.300">
    <property type="entry name" value="P-loop containing nucleotide triphosphate hydrolases"/>
    <property type="match status" value="1"/>
</dbReference>
<dbReference type="InterPro" id="IPR003959">
    <property type="entry name" value="ATPase_AAA_core"/>
</dbReference>
<dbReference type="GO" id="GO:0051603">
    <property type="term" value="P:proteolysis involved in protein catabolic process"/>
    <property type="evidence" value="ECO:0007669"/>
    <property type="project" value="TreeGrafter"/>
</dbReference>
<dbReference type="EMBL" id="RCDA01000001">
    <property type="protein sequence ID" value="RLK51484.1"/>
    <property type="molecule type" value="Genomic_DNA"/>
</dbReference>
<dbReference type="InterPro" id="IPR010603">
    <property type="entry name" value="Znf_CppX_C4"/>
</dbReference>
<dbReference type="InterPro" id="IPR050052">
    <property type="entry name" value="ATP-dep_Clp_protease_ClpX"/>
</dbReference>
<keyword evidence="1 6" id="KW-0479">Metal-binding</keyword>
<dbReference type="GO" id="GO:0051082">
    <property type="term" value="F:unfolded protein binding"/>
    <property type="evidence" value="ECO:0007669"/>
    <property type="project" value="UniProtKB-UniRule"/>
</dbReference>
<organism evidence="8 9">
    <name type="scientific">Alkalispirillum mobile</name>
    <dbReference type="NCBI Taxonomy" id="85925"/>
    <lineage>
        <taxon>Bacteria</taxon>
        <taxon>Pseudomonadati</taxon>
        <taxon>Pseudomonadota</taxon>
        <taxon>Gammaproteobacteria</taxon>
        <taxon>Chromatiales</taxon>
        <taxon>Ectothiorhodospiraceae</taxon>
        <taxon>Alkalispirillum</taxon>
    </lineage>
</organism>